<evidence type="ECO:0000259" key="2">
    <source>
        <dbReference type="Pfam" id="PF13817"/>
    </source>
</evidence>
<dbReference type="Pfam" id="PF13817">
    <property type="entry name" value="DDE_Tnp_IS66_C"/>
    <property type="match status" value="1"/>
</dbReference>
<keyword evidence="4" id="KW-1185">Reference proteome</keyword>
<dbReference type="Pfam" id="PF03050">
    <property type="entry name" value="DDE_Tnp_IS66"/>
    <property type="match status" value="1"/>
</dbReference>
<reference evidence="3" key="1">
    <citation type="submission" date="2015-02" db="EMBL/GenBank/DDBJ databases">
        <title>Genome Assembly of Bacillaceae bacterium MTCC 8252.</title>
        <authorList>
            <person name="Verma A."/>
            <person name="Khatri I."/>
            <person name="Mual P."/>
            <person name="Subramanian S."/>
            <person name="Krishnamurthi S."/>
        </authorList>
    </citation>
    <scope>NUCLEOTIDE SEQUENCE [LARGE SCALE GENOMIC DNA]</scope>
    <source>
        <strain evidence="3">MTCC 8252</strain>
    </source>
</reference>
<dbReference type="AlphaFoldDB" id="A0A0F5HV87"/>
<evidence type="ECO:0000313" key="4">
    <source>
        <dbReference type="Proteomes" id="UP000031563"/>
    </source>
</evidence>
<accession>A0A0F5HV87</accession>
<evidence type="ECO:0000313" key="3">
    <source>
        <dbReference type="EMBL" id="KKB37191.1"/>
    </source>
</evidence>
<feature type="domain" description="Transposase IS66 central" evidence="1">
    <location>
        <begin position="2"/>
        <end position="141"/>
    </location>
</feature>
<dbReference type="EMBL" id="JWIR02000055">
    <property type="protein sequence ID" value="KKB37191.1"/>
    <property type="molecule type" value="Genomic_DNA"/>
</dbReference>
<dbReference type="PANTHER" id="PTHR33678:SF1">
    <property type="entry name" value="BLL1576 PROTEIN"/>
    <property type="match status" value="1"/>
</dbReference>
<dbReference type="STRING" id="1221996.QY95_02888"/>
<name>A0A0F5HV87_BACTR</name>
<dbReference type="Proteomes" id="UP000031563">
    <property type="component" value="Unassembled WGS sequence"/>
</dbReference>
<protein>
    <submittedName>
        <fullName evidence="3">Mobile element protein</fullName>
    </submittedName>
</protein>
<dbReference type="InterPro" id="IPR052344">
    <property type="entry name" value="Transposase-related"/>
</dbReference>
<organism evidence="3 4">
    <name type="scientific">Bacillus thermotolerans</name>
    <name type="common">Quasibacillus thermotolerans</name>
    <dbReference type="NCBI Taxonomy" id="1221996"/>
    <lineage>
        <taxon>Bacteria</taxon>
        <taxon>Bacillati</taxon>
        <taxon>Bacillota</taxon>
        <taxon>Bacilli</taxon>
        <taxon>Bacillales</taxon>
        <taxon>Bacillaceae</taxon>
        <taxon>Bacillus</taxon>
    </lineage>
</organism>
<gene>
    <name evidence="3" type="ORF">QY95_02888</name>
</gene>
<evidence type="ECO:0000259" key="1">
    <source>
        <dbReference type="Pfam" id="PF03050"/>
    </source>
</evidence>
<sequence>MVGCLAHARRKFTEALQALPESAKTTHVKAKEGLAFCNQLFAIERELKDASPEERYKKRLERSQPILDAFSAWLREQTPRVLPKSALGQAIKYCRNQWDRLVVFLEDGRLEIDNNRAERSIKPFVIGRKNWMFSNTAKGANSSAIIYSIVETAKENGLNPFNYLKYLFEQLPNMDMTDKPKLDQLLPWSPSIPAECRVPNKTK</sequence>
<dbReference type="InterPro" id="IPR039552">
    <property type="entry name" value="IS66_C"/>
</dbReference>
<dbReference type="PANTHER" id="PTHR33678">
    <property type="entry name" value="BLL1576 PROTEIN"/>
    <property type="match status" value="1"/>
</dbReference>
<feature type="domain" description="Transposase IS66 C-terminal" evidence="2">
    <location>
        <begin position="148"/>
        <end position="188"/>
    </location>
</feature>
<dbReference type="InterPro" id="IPR004291">
    <property type="entry name" value="Transposase_IS66_central"/>
</dbReference>
<dbReference type="NCBIfam" id="NF033517">
    <property type="entry name" value="transpos_IS66"/>
    <property type="match status" value="1"/>
</dbReference>
<comment type="caution">
    <text evidence="3">The sequence shown here is derived from an EMBL/GenBank/DDBJ whole genome shotgun (WGS) entry which is preliminary data.</text>
</comment>
<proteinExistence type="predicted"/>